<gene>
    <name evidence="1" type="ORF">COCVIDRAFT_99699</name>
</gene>
<evidence type="ECO:0000313" key="1">
    <source>
        <dbReference type="EMBL" id="EUN26866.1"/>
    </source>
</evidence>
<sequence length="90" mass="10453">MGSTHGVLEFFLSSFSLSRFLGFRGFIGRLGREWVHVSRRFLVFLKEGDNCIPLFLFSSLYKYKGNISFYSSLLFFFKKTLNVFCVIADV</sequence>
<dbReference type="EMBL" id="KI968735">
    <property type="protein sequence ID" value="EUN26866.1"/>
    <property type="molecule type" value="Genomic_DNA"/>
</dbReference>
<dbReference type="HOGENOM" id="CLU_2440522_0_0_1"/>
<protein>
    <submittedName>
        <fullName evidence="1">Uncharacterized protein</fullName>
    </submittedName>
</protein>
<dbReference type="AlphaFoldDB" id="W7EF81"/>
<proteinExistence type="predicted"/>
<evidence type="ECO:0000313" key="2">
    <source>
        <dbReference type="Proteomes" id="UP000054337"/>
    </source>
</evidence>
<name>W7EF81_BIPV3</name>
<organism evidence="1 2">
    <name type="scientific">Bipolaris victoriae (strain FI3)</name>
    <name type="common">Victoria blight of oats agent</name>
    <name type="synonym">Cochliobolus victoriae</name>
    <dbReference type="NCBI Taxonomy" id="930091"/>
    <lineage>
        <taxon>Eukaryota</taxon>
        <taxon>Fungi</taxon>
        <taxon>Dikarya</taxon>
        <taxon>Ascomycota</taxon>
        <taxon>Pezizomycotina</taxon>
        <taxon>Dothideomycetes</taxon>
        <taxon>Pleosporomycetidae</taxon>
        <taxon>Pleosporales</taxon>
        <taxon>Pleosporineae</taxon>
        <taxon>Pleosporaceae</taxon>
        <taxon>Bipolaris</taxon>
    </lineage>
</organism>
<accession>W7EF81</accession>
<dbReference type="RefSeq" id="XP_014556457.1">
    <property type="nucleotide sequence ID" value="XM_014700971.1"/>
</dbReference>
<dbReference type="Proteomes" id="UP000054337">
    <property type="component" value="Unassembled WGS sequence"/>
</dbReference>
<reference evidence="1 2" key="1">
    <citation type="journal article" date="2013" name="PLoS Genet.">
        <title>Comparative genome structure, secondary metabolite, and effector coding capacity across Cochliobolus pathogens.</title>
        <authorList>
            <person name="Condon B.J."/>
            <person name="Leng Y."/>
            <person name="Wu D."/>
            <person name="Bushley K.E."/>
            <person name="Ohm R.A."/>
            <person name="Otillar R."/>
            <person name="Martin J."/>
            <person name="Schackwitz W."/>
            <person name="Grimwood J."/>
            <person name="MohdZainudin N."/>
            <person name="Xue C."/>
            <person name="Wang R."/>
            <person name="Manning V.A."/>
            <person name="Dhillon B."/>
            <person name="Tu Z.J."/>
            <person name="Steffenson B.J."/>
            <person name="Salamov A."/>
            <person name="Sun H."/>
            <person name="Lowry S."/>
            <person name="LaButti K."/>
            <person name="Han J."/>
            <person name="Copeland A."/>
            <person name="Lindquist E."/>
            <person name="Barry K."/>
            <person name="Schmutz J."/>
            <person name="Baker S.E."/>
            <person name="Ciuffetti L.M."/>
            <person name="Grigoriev I.V."/>
            <person name="Zhong S."/>
            <person name="Turgeon B.G."/>
        </authorList>
    </citation>
    <scope>NUCLEOTIDE SEQUENCE [LARGE SCALE GENOMIC DNA]</scope>
    <source>
        <strain evidence="1 2">FI3</strain>
    </source>
</reference>
<keyword evidence="2" id="KW-1185">Reference proteome</keyword>
<dbReference type="GeneID" id="26260787"/>